<keyword evidence="1" id="KW-0732">Signal</keyword>
<evidence type="ECO:0000313" key="3">
    <source>
        <dbReference type="EMBL" id="KAJ8939442.1"/>
    </source>
</evidence>
<dbReference type="GO" id="GO:0003824">
    <property type="term" value="F:catalytic activity"/>
    <property type="evidence" value="ECO:0007669"/>
    <property type="project" value="InterPro"/>
</dbReference>
<dbReference type="InterPro" id="IPR005135">
    <property type="entry name" value="Endo/exonuclease/phosphatase"/>
</dbReference>
<feature type="chain" id="PRO_5043854991" description="Endonuclease/exonuclease/phosphatase domain-containing protein" evidence="1">
    <location>
        <begin position="22"/>
        <end position="150"/>
    </location>
</feature>
<proteinExistence type="predicted"/>
<dbReference type="EMBL" id="JAPWTK010000487">
    <property type="protein sequence ID" value="KAJ8939442.1"/>
    <property type="molecule type" value="Genomic_DNA"/>
</dbReference>
<organism evidence="3 4">
    <name type="scientific">Aromia moschata</name>
    <dbReference type="NCBI Taxonomy" id="1265417"/>
    <lineage>
        <taxon>Eukaryota</taxon>
        <taxon>Metazoa</taxon>
        <taxon>Ecdysozoa</taxon>
        <taxon>Arthropoda</taxon>
        <taxon>Hexapoda</taxon>
        <taxon>Insecta</taxon>
        <taxon>Pterygota</taxon>
        <taxon>Neoptera</taxon>
        <taxon>Endopterygota</taxon>
        <taxon>Coleoptera</taxon>
        <taxon>Polyphaga</taxon>
        <taxon>Cucujiformia</taxon>
        <taxon>Chrysomeloidea</taxon>
        <taxon>Cerambycidae</taxon>
        <taxon>Cerambycinae</taxon>
        <taxon>Callichromatini</taxon>
        <taxon>Aromia</taxon>
    </lineage>
</organism>
<dbReference type="InterPro" id="IPR036691">
    <property type="entry name" value="Endo/exonu/phosph_ase_sf"/>
</dbReference>
<name>A0AAV8XLN7_9CUCU</name>
<dbReference type="AlphaFoldDB" id="A0AAV8XLN7"/>
<dbReference type="Gene3D" id="3.60.10.10">
    <property type="entry name" value="Endonuclease/exonuclease/phosphatase"/>
    <property type="match status" value="1"/>
</dbReference>
<feature type="domain" description="Endonuclease/exonuclease/phosphatase" evidence="2">
    <location>
        <begin position="41"/>
        <end position="141"/>
    </location>
</feature>
<evidence type="ECO:0000259" key="2">
    <source>
        <dbReference type="Pfam" id="PF14529"/>
    </source>
</evidence>
<feature type="signal peptide" evidence="1">
    <location>
        <begin position="1"/>
        <end position="21"/>
    </location>
</feature>
<evidence type="ECO:0000256" key="1">
    <source>
        <dbReference type="SAM" id="SignalP"/>
    </source>
</evidence>
<comment type="caution">
    <text evidence="3">The sequence shown here is derived from an EMBL/GenBank/DDBJ whole genome shotgun (WGS) entry which is preliminary data.</text>
</comment>
<gene>
    <name evidence="3" type="ORF">NQ318_010626</name>
</gene>
<keyword evidence="4" id="KW-1185">Reference proteome</keyword>
<reference evidence="3" key="1">
    <citation type="journal article" date="2023" name="Insect Mol. Biol.">
        <title>Genome sequencing provides insights into the evolution of gene families encoding plant cell wall-degrading enzymes in longhorned beetles.</title>
        <authorList>
            <person name="Shin N.R."/>
            <person name="Okamura Y."/>
            <person name="Kirsch R."/>
            <person name="Pauchet Y."/>
        </authorList>
    </citation>
    <scope>NUCLEOTIDE SEQUENCE</scope>
    <source>
        <strain evidence="3">AMC_N1</strain>
    </source>
</reference>
<evidence type="ECO:0000313" key="4">
    <source>
        <dbReference type="Proteomes" id="UP001162162"/>
    </source>
</evidence>
<dbReference type="Pfam" id="PF14529">
    <property type="entry name" value="Exo_endo_phos_2"/>
    <property type="match status" value="1"/>
</dbReference>
<sequence length="150" mass="17307">MYVAFVPRLILMSIISLHCQCEGICQDLWISINIGSSRQFHLCCVYVPPYASVENLKTHLHNVSAVRQNHEKDDILVIGDYNIPNISWTKHNSNNYYRAFITTDGFGESLIDSFNYLEVQQYNGVYNNNGKLLDLVFCSIDHVFVNLHIY</sequence>
<dbReference type="Proteomes" id="UP001162162">
    <property type="component" value="Unassembled WGS sequence"/>
</dbReference>
<accession>A0AAV8XLN7</accession>
<protein>
    <recommendedName>
        <fullName evidence="2">Endonuclease/exonuclease/phosphatase domain-containing protein</fullName>
    </recommendedName>
</protein>
<dbReference type="SUPFAM" id="SSF56219">
    <property type="entry name" value="DNase I-like"/>
    <property type="match status" value="1"/>
</dbReference>